<keyword evidence="3" id="KW-1185">Reference proteome</keyword>
<accession>A0A4P7BWV5</accession>
<sequence>MANHKFKTLTLGLWLYLLLPQIAWSDFQTGNQLLKNCTTKNDIQANAYCVGYVAAIADILGTGDGEIGGWRACLPSHATQGEIVEIAINWLKKHPSVRSEGASDIIAHALAKAFPCTP</sequence>
<proteinExistence type="predicted"/>
<dbReference type="Pfam" id="PF18602">
    <property type="entry name" value="Rap1a"/>
    <property type="match status" value="1"/>
</dbReference>
<evidence type="ECO:0000313" key="2">
    <source>
        <dbReference type="EMBL" id="QBQ53594.1"/>
    </source>
</evidence>
<dbReference type="InterPro" id="IPR041238">
    <property type="entry name" value="Rap1a"/>
</dbReference>
<dbReference type="OrthoDB" id="9111525at2"/>
<feature type="domain" description="Rap1a immunity protein" evidence="1">
    <location>
        <begin position="29"/>
        <end position="116"/>
    </location>
</feature>
<dbReference type="RefSeq" id="WP_134356607.1">
    <property type="nucleotide sequence ID" value="NZ_CP038033.1"/>
</dbReference>
<dbReference type="Gene3D" id="1.10.890.40">
    <property type="match status" value="1"/>
</dbReference>
<dbReference type="KEGG" id="nwr:E3U44_03040"/>
<protein>
    <recommendedName>
        <fullName evidence="1">Rap1a immunity protein domain-containing protein</fullName>
    </recommendedName>
</protein>
<dbReference type="EMBL" id="CP038033">
    <property type="protein sequence ID" value="QBQ53594.1"/>
    <property type="molecule type" value="Genomic_DNA"/>
</dbReference>
<organism evidence="2 3">
    <name type="scientific">Nitrosococcus wardiae</name>
    <dbReference type="NCBI Taxonomy" id="1814290"/>
    <lineage>
        <taxon>Bacteria</taxon>
        <taxon>Pseudomonadati</taxon>
        <taxon>Pseudomonadota</taxon>
        <taxon>Gammaproteobacteria</taxon>
        <taxon>Chromatiales</taxon>
        <taxon>Chromatiaceae</taxon>
        <taxon>Nitrosococcus</taxon>
    </lineage>
</organism>
<evidence type="ECO:0000313" key="3">
    <source>
        <dbReference type="Proteomes" id="UP000294325"/>
    </source>
</evidence>
<dbReference type="Proteomes" id="UP000294325">
    <property type="component" value="Chromosome"/>
</dbReference>
<gene>
    <name evidence="2" type="ORF">E3U44_03040</name>
</gene>
<dbReference type="AlphaFoldDB" id="A0A4P7BWV5"/>
<name>A0A4P7BWV5_9GAMM</name>
<evidence type="ECO:0000259" key="1">
    <source>
        <dbReference type="Pfam" id="PF18602"/>
    </source>
</evidence>
<reference evidence="2 3" key="1">
    <citation type="submission" date="2019-03" db="EMBL/GenBank/DDBJ databases">
        <title>The genome sequence of Nitrosococcus wardiae strain D1FHST reveals the archetypal metabolic capacity of ammonia-oxidizing Gammaproteobacteria.</title>
        <authorList>
            <person name="Wang L."/>
            <person name="Lim C.K."/>
            <person name="Hanson T.E."/>
            <person name="Dang H."/>
            <person name="Klotz M.G."/>
        </authorList>
    </citation>
    <scope>NUCLEOTIDE SEQUENCE [LARGE SCALE GENOMIC DNA]</scope>
    <source>
        <strain evidence="2 3">D1FHS</strain>
    </source>
</reference>